<keyword evidence="4" id="KW-0966">Cell projection</keyword>
<evidence type="ECO:0000256" key="1">
    <source>
        <dbReference type="PROSITE-ProRule" id="PRU00473"/>
    </source>
</evidence>
<feature type="coiled-coil region" evidence="2">
    <location>
        <begin position="77"/>
        <end position="111"/>
    </location>
</feature>
<dbReference type="PATRIC" id="fig|1391653.3.peg.105"/>
<evidence type="ECO:0000313" key="4">
    <source>
        <dbReference type="EMBL" id="AKU89711.1"/>
    </source>
</evidence>
<keyword evidence="1" id="KW-0472">Membrane</keyword>
<feature type="domain" description="OmpA-like" evidence="3">
    <location>
        <begin position="130"/>
        <end position="251"/>
    </location>
</feature>
<keyword evidence="4" id="KW-0282">Flagellum</keyword>
<dbReference type="InterPro" id="IPR006665">
    <property type="entry name" value="OmpA-like"/>
</dbReference>
<dbReference type="InterPro" id="IPR036737">
    <property type="entry name" value="OmpA-like_sf"/>
</dbReference>
<evidence type="ECO:0000259" key="3">
    <source>
        <dbReference type="PROSITE" id="PS51123"/>
    </source>
</evidence>
<dbReference type="InterPro" id="IPR050330">
    <property type="entry name" value="Bact_OuterMem_StrucFunc"/>
</dbReference>
<name>A0A0K1P8H8_9BACT</name>
<sequence>MRRLLIALPLVLAGCVGTGTHEAVLKQLDESRTYGRQLEDELAGQQKMGRALADVNASLEKRLAAEGLEKAQLLKDQTALRASVEEMESALRELNRRKMETDARIAEYKNLLARFQSLIDAGKLRVKIVEGRMVVELPTDVLFRSGQATLSKEGQDAIAEVAQLLAEIPDRRFQVEGHTDNVPIATAQYPSNWDLAAARALRVVRTMVDSGMPPERISAASFGQYAPVTSNDAKEGRDSNRRIEIVVVPDLSSLPGFDELNRVSRTE</sequence>
<dbReference type="PROSITE" id="PS51257">
    <property type="entry name" value="PROKAR_LIPOPROTEIN"/>
    <property type="match status" value="1"/>
</dbReference>
<dbReference type="AlphaFoldDB" id="A0A0K1P8H8"/>
<keyword evidence="5" id="KW-1185">Reference proteome</keyword>
<dbReference type="GO" id="GO:0016020">
    <property type="term" value="C:membrane"/>
    <property type="evidence" value="ECO:0007669"/>
    <property type="project" value="UniProtKB-UniRule"/>
</dbReference>
<dbReference type="EMBL" id="CP012332">
    <property type="protein sequence ID" value="AKU89711.1"/>
    <property type="molecule type" value="Genomic_DNA"/>
</dbReference>
<gene>
    <name evidence="4" type="ORF">AKJ08_0098</name>
</gene>
<accession>A0A0K1P8H8</accession>
<dbReference type="SUPFAM" id="SSF103088">
    <property type="entry name" value="OmpA-like"/>
    <property type="match status" value="1"/>
</dbReference>
<protein>
    <submittedName>
        <fullName evidence="4">Flagellar motor rotation protein MotB</fullName>
    </submittedName>
</protein>
<dbReference type="CDD" id="cd07185">
    <property type="entry name" value="OmpA_C-like"/>
    <property type="match status" value="1"/>
</dbReference>
<evidence type="ECO:0000256" key="2">
    <source>
        <dbReference type="SAM" id="Coils"/>
    </source>
</evidence>
<evidence type="ECO:0000313" key="5">
    <source>
        <dbReference type="Proteomes" id="UP000055590"/>
    </source>
</evidence>
<dbReference type="Proteomes" id="UP000055590">
    <property type="component" value="Chromosome"/>
</dbReference>
<dbReference type="RefSeq" id="WP_082342482.1">
    <property type="nucleotide sequence ID" value="NZ_CP012332.1"/>
</dbReference>
<dbReference type="Pfam" id="PF00691">
    <property type="entry name" value="OmpA"/>
    <property type="match status" value="1"/>
</dbReference>
<dbReference type="PANTHER" id="PTHR30329">
    <property type="entry name" value="STATOR ELEMENT OF FLAGELLAR MOTOR COMPLEX"/>
    <property type="match status" value="1"/>
</dbReference>
<keyword evidence="2" id="KW-0175">Coiled coil</keyword>
<dbReference type="PANTHER" id="PTHR30329:SF21">
    <property type="entry name" value="LIPOPROTEIN YIAD-RELATED"/>
    <property type="match status" value="1"/>
</dbReference>
<dbReference type="Gene3D" id="3.30.1330.60">
    <property type="entry name" value="OmpA-like domain"/>
    <property type="match status" value="1"/>
</dbReference>
<dbReference type="PROSITE" id="PS51123">
    <property type="entry name" value="OMPA_2"/>
    <property type="match status" value="1"/>
</dbReference>
<dbReference type="STRING" id="1391653.AKJ08_0098"/>
<proteinExistence type="predicted"/>
<dbReference type="KEGG" id="vin:AKJ08_0098"/>
<reference evidence="4 5" key="1">
    <citation type="submission" date="2015-08" db="EMBL/GenBank/DDBJ databases">
        <authorList>
            <person name="Babu N.S."/>
            <person name="Beckwith C.J."/>
            <person name="Beseler K.G."/>
            <person name="Brison A."/>
            <person name="Carone J.V."/>
            <person name="Caskin T.P."/>
            <person name="Diamond M."/>
            <person name="Durham M.E."/>
            <person name="Foxe J.M."/>
            <person name="Go M."/>
            <person name="Henderson B.A."/>
            <person name="Jones I.B."/>
            <person name="McGettigan J.A."/>
            <person name="Micheletti S.J."/>
            <person name="Nasrallah M.E."/>
            <person name="Ortiz D."/>
            <person name="Piller C.R."/>
            <person name="Privatt S.R."/>
            <person name="Schneider S.L."/>
            <person name="Sharp S."/>
            <person name="Smith T.C."/>
            <person name="Stanton J.D."/>
            <person name="Ullery H.E."/>
            <person name="Wilson R.J."/>
            <person name="Serrano M.G."/>
            <person name="Buck G."/>
            <person name="Lee V."/>
            <person name="Wang Y."/>
            <person name="Carvalho R."/>
            <person name="Voegtly L."/>
            <person name="Shi R."/>
            <person name="Duckworth R."/>
            <person name="Johnson A."/>
            <person name="Loviza R."/>
            <person name="Walstead R."/>
            <person name="Shah Z."/>
            <person name="Kiflezghi M."/>
            <person name="Wade K."/>
            <person name="Ball S.L."/>
            <person name="Bradley K.W."/>
            <person name="Asai D.J."/>
            <person name="Bowman C.A."/>
            <person name="Russell D.A."/>
            <person name="Pope W.H."/>
            <person name="Jacobs-Sera D."/>
            <person name="Hendrix R.W."/>
            <person name="Hatfull G.F."/>
        </authorList>
    </citation>
    <scope>NUCLEOTIDE SEQUENCE [LARGE SCALE GENOMIC DNA]</scope>
    <source>
        <strain evidence="4 5">DSM 27710</strain>
    </source>
</reference>
<dbReference type="OrthoDB" id="9783110at2"/>
<keyword evidence="4" id="KW-0969">Cilium</keyword>
<organism evidence="4 5">
    <name type="scientific">Vulgatibacter incomptus</name>
    <dbReference type="NCBI Taxonomy" id="1391653"/>
    <lineage>
        <taxon>Bacteria</taxon>
        <taxon>Pseudomonadati</taxon>
        <taxon>Myxococcota</taxon>
        <taxon>Myxococcia</taxon>
        <taxon>Myxococcales</taxon>
        <taxon>Cystobacterineae</taxon>
        <taxon>Vulgatibacteraceae</taxon>
        <taxon>Vulgatibacter</taxon>
    </lineage>
</organism>